<sequence length="178" mass="20106">MALMKTGNNTALCVFETLAGALKAIRNSVSMPGKCRVIVSWWYSQLTNFATFQRVKDDKNAVSRWLMTQVKEVLSVPGGVSRQSSLVDKKDQVPDRTSVQRFPVFPRLSYQLARSRSSDLETRDGSEDERFKDELADKKARYSVCPRASREVPRRTISVSSEPIRNVKPEHIGDLQVA</sequence>
<evidence type="ECO:0000313" key="3">
    <source>
        <dbReference type="Proteomes" id="UP001497497"/>
    </source>
</evidence>
<keyword evidence="3" id="KW-1185">Reference proteome</keyword>
<dbReference type="EMBL" id="CAXITT010000495">
    <property type="protein sequence ID" value="CAL1542592.1"/>
    <property type="molecule type" value="Genomic_DNA"/>
</dbReference>
<reference evidence="2 3" key="1">
    <citation type="submission" date="2024-04" db="EMBL/GenBank/DDBJ databases">
        <authorList>
            <consortium name="Genoscope - CEA"/>
            <person name="William W."/>
        </authorList>
    </citation>
    <scope>NUCLEOTIDE SEQUENCE [LARGE SCALE GENOMIC DNA]</scope>
</reference>
<evidence type="ECO:0000256" key="1">
    <source>
        <dbReference type="SAM" id="MobiDB-lite"/>
    </source>
</evidence>
<feature type="region of interest" description="Disordered" evidence="1">
    <location>
        <begin position="146"/>
        <end position="178"/>
    </location>
</feature>
<dbReference type="AlphaFoldDB" id="A0AAV2ID49"/>
<dbReference type="Proteomes" id="UP001497497">
    <property type="component" value="Unassembled WGS sequence"/>
</dbReference>
<comment type="caution">
    <text evidence="2">The sequence shown here is derived from an EMBL/GenBank/DDBJ whole genome shotgun (WGS) entry which is preliminary data.</text>
</comment>
<evidence type="ECO:0000313" key="2">
    <source>
        <dbReference type="EMBL" id="CAL1542592.1"/>
    </source>
</evidence>
<proteinExistence type="predicted"/>
<organism evidence="2 3">
    <name type="scientific">Lymnaea stagnalis</name>
    <name type="common">Great pond snail</name>
    <name type="synonym">Helix stagnalis</name>
    <dbReference type="NCBI Taxonomy" id="6523"/>
    <lineage>
        <taxon>Eukaryota</taxon>
        <taxon>Metazoa</taxon>
        <taxon>Spiralia</taxon>
        <taxon>Lophotrochozoa</taxon>
        <taxon>Mollusca</taxon>
        <taxon>Gastropoda</taxon>
        <taxon>Heterobranchia</taxon>
        <taxon>Euthyneura</taxon>
        <taxon>Panpulmonata</taxon>
        <taxon>Hygrophila</taxon>
        <taxon>Lymnaeoidea</taxon>
        <taxon>Lymnaeidae</taxon>
        <taxon>Lymnaea</taxon>
    </lineage>
</organism>
<accession>A0AAV2ID49</accession>
<protein>
    <submittedName>
        <fullName evidence="2">Uncharacterized protein</fullName>
    </submittedName>
</protein>
<name>A0AAV2ID49_LYMST</name>
<gene>
    <name evidence="2" type="ORF">GSLYS_00016126001</name>
</gene>
<feature type="compositionally biased region" description="Basic and acidic residues" evidence="1">
    <location>
        <begin position="165"/>
        <end position="178"/>
    </location>
</feature>